<protein>
    <recommendedName>
        <fullName evidence="1">SPIN-DOC-like zinc-finger domain-containing protein</fullName>
    </recommendedName>
</protein>
<dbReference type="Pfam" id="PF18658">
    <property type="entry name" value="zf-C2H2_12"/>
    <property type="match status" value="1"/>
</dbReference>
<sequence length="618" mass="71819">MERPRKRRIGEENRKFQEKWTKEYFVIPQNDKVLCLICRKIGACLKEYNIKRHYNSHHKSYNMLVGDERNMKLELLLKDIADQTFVFQTAQNEVSVYASYVLAYELVRSAKPLSEGEFLKQCMMKIVDVVIPDKKQLLQDIDMSNMTMFRRIIDVAEDLRKQLQTHSQSFVAYSISLDICNDISETPQLLVFIRGVLENFDIHEELLSVENLSEKATGIDIFHATCRALNANNMNWELLVGVTTDSAPAMIAAKSGAVALLSQKMKQKYGMNLIHYHRVIPQETLISNVLLMDNVISVVVKCVNLLRSEVHEHNRFKGFLEDCKAEFGDVYFSTDRWVSNYSCLKRFFSLTNEIKEFLYQKDHELVNIMDSNWMCDLAFLVDISSVLNELNTQLLGNGKFATTLFEYTKETGKKLQILQEQLKDKNLTNSATCKLLLDDGFKVYKGECIVLDKSCTILETFSSEKYTQILQRAIDFLDLQEHSQALDIFENPFTVEPETAPTIFQLELRELQDDSKFNYPFCEKSLINFYEELSAKQYPKLRHHAQQMTSLFGSTYICEKTFTMMNLNNNSSLFKTKFTETYHHPYLRVLTSNYCPRMEHILEKKSSSIISGDYVYFS</sequence>
<dbReference type="PANTHER" id="PTHR45913:SF5">
    <property type="entry name" value="GENERAL TRANSCRIPTION FACTOR II-I REPEAT DOMAIN-CONTAINING PROTEIN 2A-LIKE PROTEIN"/>
    <property type="match status" value="1"/>
</dbReference>
<dbReference type="InterPro" id="IPR040647">
    <property type="entry name" value="SPIN-DOC_Znf-C2H2"/>
</dbReference>
<proteinExistence type="predicted"/>
<dbReference type="AlphaFoldDB" id="A0A0L8GME3"/>
<reference evidence="2" key="1">
    <citation type="submission" date="2015-07" db="EMBL/GenBank/DDBJ databases">
        <title>MeaNS - Measles Nucleotide Surveillance Program.</title>
        <authorList>
            <person name="Tran T."/>
            <person name="Druce J."/>
        </authorList>
    </citation>
    <scope>NUCLEOTIDE SEQUENCE</scope>
    <source>
        <strain evidence="2">UCB-OBI-ISO-001</strain>
        <tissue evidence="2">Gonad</tissue>
    </source>
</reference>
<organism evidence="2">
    <name type="scientific">Octopus bimaculoides</name>
    <name type="common">California two-spotted octopus</name>
    <dbReference type="NCBI Taxonomy" id="37653"/>
    <lineage>
        <taxon>Eukaryota</taxon>
        <taxon>Metazoa</taxon>
        <taxon>Spiralia</taxon>
        <taxon>Lophotrochozoa</taxon>
        <taxon>Mollusca</taxon>
        <taxon>Cephalopoda</taxon>
        <taxon>Coleoidea</taxon>
        <taxon>Octopodiformes</taxon>
        <taxon>Octopoda</taxon>
        <taxon>Incirrata</taxon>
        <taxon>Octopodidae</taxon>
        <taxon>Octopus</taxon>
    </lineage>
</organism>
<gene>
    <name evidence="2" type="ORF">OCBIM_22031174mg</name>
</gene>
<evidence type="ECO:0000259" key="1">
    <source>
        <dbReference type="Pfam" id="PF18658"/>
    </source>
</evidence>
<name>A0A0L8GME3_OCTBM</name>
<dbReference type="EMBL" id="KQ421192">
    <property type="protein sequence ID" value="KOF78186.1"/>
    <property type="molecule type" value="Genomic_DNA"/>
</dbReference>
<accession>A0A0L8GME3</accession>
<dbReference type="PANTHER" id="PTHR45913">
    <property type="entry name" value="EPM2A-INTERACTING PROTEIN 1"/>
    <property type="match status" value="1"/>
</dbReference>
<feature type="domain" description="SPIN-DOC-like zinc-finger" evidence="1">
    <location>
        <begin position="17"/>
        <end position="74"/>
    </location>
</feature>
<evidence type="ECO:0000313" key="2">
    <source>
        <dbReference type="EMBL" id="KOF78186.1"/>
    </source>
</evidence>
<dbReference type="OrthoDB" id="6107414at2759"/>
<dbReference type="InterPro" id="IPR012337">
    <property type="entry name" value="RNaseH-like_sf"/>
</dbReference>
<dbReference type="SUPFAM" id="SSF53098">
    <property type="entry name" value="Ribonuclease H-like"/>
    <property type="match status" value="1"/>
</dbReference>